<dbReference type="AlphaFoldDB" id="A0A6A3IFN9"/>
<evidence type="ECO:0000313" key="3">
    <source>
        <dbReference type="EMBL" id="KAE9036026.1"/>
    </source>
</evidence>
<comment type="caution">
    <text evidence="2">The sequence shown here is derived from an EMBL/GenBank/DDBJ whole genome shotgun (WGS) entry which is preliminary data.</text>
</comment>
<evidence type="ECO:0000313" key="5">
    <source>
        <dbReference type="Proteomes" id="UP000429607"/>
    </source>
</evidence>
<dbReference type="EMBL" id="QXFV01000490">
    <property type="protein sequence ID" value="KAE9036026.1"/>
    <property type="molecule type" value="Genomic_DNA"/>
</dbReference>
<keyword evidence="6" id="KW-1185">Reference proteome</keyword>
<feature type="region of interest" description="Disordered" evidence="1">
    <location>
        <begin position="1"/>
        <end position="49"/>
    </location>
</feature>
<evidence type="ECO:0000313" key="7">
    <source>
        <dbReference type="Proteomes" id="UP000435112"/>
    </source>
</evidence>
<gene>
    <name evidence="3" type="ORF">PR001_g9042</name>
    <name evidence="2" type="ORF">PR002_g24476</name>
    <name evidence="4" type="ORF">PR003_g12999</name>
</gene>
<name>A0A6A3IFN9_9STRA</name>
<evidence type="ECO:0000313" key="6">
    <source>
        <dbReference type="Proteomes" id="UP000434957"/>
    </source>
</evidence>
<dbReference type="EMBL" id="QXFT01000804">
    <property type="protein sequence ID" value="KAE9335469.1"/>
    <property type="molecule type" value="Genomic_DNA"/>
</dbReference>
<feature type="compositionally biased region" description="Basic and acidic residues" evidence="1">
    <location>
        <begin position="36"/>
        <end position="49"/>
    </location>
</feature>
<feature type="region of interest" description="Disordered" evidence="1">
    <location>
        <begin position="78"/>
        <end position="123"/>
    </location>
</feature>
<accession>A0A6A3IFN9</accession>
<evidence type="ECO:0000313" key="2">
    <source>
        <dbReference type="EMBL" id="KAE8979238.1"/>
    </source>
</evidence>
<evidence type="ECO:0000313" key="4">
    <source>
        <dbReference type="EMBL" id="KAE9335469.1"/>
    </source>
</evidence>
<sequence length="123" mass="14006">MKKLTTADMTPNGPTGILQTPMPLVTWKSHSRPRVRRDVDAGDVGQRRDHQVLQQFGDISDVFDKHMNTFAPSVFITEGSLQRQRTQEGPMRARRELQQDPVRGQLRGDSRDSYSQRISQICG</sequence>
<dbReference type="Proteomes" id="UP000429607">
    <property type="component" value="Unassembled WGS sequence"/>
</dbReference>
<organism evidence="2 7">
    <name type="scientific">Phytophthora rubi</name>
    <dbReference type="NCBI Taxonomy" id="129364"/>
    <lineage>
        <taxon>Eukaryota</taxon>
        <taxon>Sar</taxon>
        <taxon>Stramenopiles</taxon>
        <taxon>Oomycota</taxon>
        <taxon>Peronosporomycetes</taxon>
        <taxon>Peronosporales</taxon>
        <taxon>Peronosporaceae</taxon>
        <taxon>Phytophthora</taxon>
    </lineage>
</organism>
<dbReference type="Proteomes" id="UP000434957">
    <property type="component" value="Unassembled WGS sequence"/>
</dbReference>
<protein>
    <submittedName>
        <fullName evidence="2">Uncharacterized protein</fullName>
    </submittedName>
</protein>
<dbReference type="EMBL" id="QXFU01003013">
    <property type="protein sequence ID" value="KAE8979238.1"/>
    <property type="molecule type" value="Genomic_DNA"/>
</dbReference>
<evidence type="ECO:0000256" key="1">
    <source>
        <dbReference type="SAM" id="MobiDB-lite"/>
    </source>
</evidence>
<dbReference type="Proteomes" id="UP000435112">
    <property type="component" value="Unassembled WGS sequence"/>
</dbReference>
<reference evidence="5 7" key="1">
    <citation type="submission" date="2018-09" db="EMBL/GenBank/DDBJ databases">
        <title>Genomic investigation of the strawberry pathogen Phytophthora fragariae indicates pathogenicity is determined by transcriptional variation in three key races.</title>
        <authorList>
            <person name="Adams T.M."/>
            <person name="Armitage A.D."/>
            <person name="Sobczyk M.K."/>
            <person name="Bates H.J."/>
            <person name="Dunwell J.M."/>
            <person name="Nellist C.F."/>
            <person name="Harrison R.J."/>
        </authorList>
    </citation>
    <scope>NUCLEOTIDE SEQUENCE [LARGE SCALE GENOMIC DNA]</scope>
    <source>
        <strain evidence="3 5">SCRP249</strain>
        <strain evidence="2 7">SCRP324</strain>
        <strain evidence="4 6">SCRP333</strain>
    </source>
</reference>
<proteinExistence type="predicted"/>